<dbReference type="SUPFAM" id="SSF64268">
    <property type="entry name" value="PX domain"/>
    <property type="match status" value="1"/>
</dbReference>
<protein>
    <recommendedName>
        <fullName evidence="2">PX domain-containing protein</fullName>
    </recommendedName>
</protein>
<keyword evidence="4" id="KW-1185">Reference proteome</keyword>
<reference evidence="3" key="1">
    <citation type="submission" date="2019-03" db="EMBL/GenBank/DDBJ databases">
        <title>Long read genome sequence of the mycoparasitic Pythium oligandrum ATCC 38472 isolated from sugarbeet rhizosphere.</title>
        <authorList>
            <person name="Gaulin E."/>
        </authorList>
    </citation>
    <scope>NUCLEOTIDE SEQUENCE</scope>
    <source>
        <strain evidence="3">ATCC 38472_TT</strain>
    </source>
</reference>
<dbReference type="Proteomes" id="UP000794436">
    <property type="component" value="Unassembled WGS sequence"/>
</dbReference>
<name>A0A8K1CRF4_PYTOL</name>
<organism evidence="3 4">
    <name type="scientific">Pythium oligandrum</name>
    <name type="common">Mycoparasitic fungus</name>
    <dbReference type="NCBI Taxonomy" id="41045"/>
    <lineage>
        <taxon>Eukaryota</taxon>
        <taxon>Sar</taxon>
        <taxon>Stramenopiles</taxon>
        <taxon>Oomycota</taxon>
        <taxon>Peronosporomycetes</taxon>
        <taxon>Pythiales</taxon>
        <taxon>Pythiaceae</taxon>
        <taxon>Pythium</taxon>
    </lineage>
</organism>
<comment type="caution">
    <text evidence="3">The sequence shown here is derived from an EMBL/GenBank/DDBJ whole genome shotgun (WGS) entry which is preliminary data.</text>
</comment>
<accession>A0A8K1CRF4</accession>
<proteinExistence type="predicted"/>
<evidence type="ECO:0000313" key="3">
    <source>
        <dbReference type="EMBL" id="TMW67332.1"/>
    </source>
</evidence>
<dbReference type="OrthoDB" id="428895at2759"/>
<gene>
    <name evidence="3" type="ORF">Poli38472_012448</name>
</gene>
<feature type="region of interest" description="Disordered" evidence="1">
    <location>
        <begin position="293"/>
        <end position="383"/>
    </location>
</feature>
<dbReference type="InterPro" id="IPR001683">
    <property type="entry name" value="PX_dom"/>
</dbReference>
<dbReference type="CDD" id="cd06093">
    <property type="entry name" value="PX_domain"/>
    <property type="match status" value="1"/>
</dbReference>
<feature type="compositionally biased region" description="Polar residues" evidence="1">
    <location>
        <begin position="313"/>
        <end position="346"/>
    </location>
</feature>
<dbReference type="GO" id="GO:0035091">
    <property type="term" value="F:phosphatidylinositol binding"/>
    <property type="evidence" value="ECO:0007669"/>
    <property type="project" value="InterPro"/>
</dbReference>
<feature type="compositionally biased region" description="Acidic residues" evidence="1">
    <location>
        <begin position="349"/>
        <end position="366"/>
    </location>
</feature>
<feature type="compositionally biased region" description="Basic and acidic residues" evidence="1">
    <location>
        <begin position="56"/>
        <end position="73"/>
    </location>
</feature>
<feature type="compositionally biased region" description="Polar residues" evidence="1">
    <location>
        <begin position="26"/>
        <end position="47"/>
    </location>
</feature>
<evidence type="ECO:0000259" key="2">
    <source>
        <dbReference type="PROSITE" id="PS50195"/>
    </source>
</evidence>
<dbReference type="Gene3D" id="3.30.1520.10">
    <property type="entry name" value="Phox-like domain"/>
    <property type="match status" value="1"/>
</dbReference>
<dbReference type="EMBL" id="SPLM01000005">
    <property type="protein sequence ID" value="TMW67332.1"/>
    <property type="molecule type" value="Genomic_DNA"/>
</dbReference>
<dbReference type="SMART" id="SM00312">
    <property type="entry name" value="PX"/>
    <property type="match status" value="1"/>
</dbReference>
<feature type="compositionally biased region" description="Polar residues" evidence="1">
    <location>
        <begin position="1"/>
        <end position="11"/>
    </location>
</feature>
<evidence type="ECO:0000256" key="1">
    <source>
        <dbReference type="SAM" id="MobiDB-lite"/>
    </source>
</evidence>
<feature type="domain" description="PX" evidence="2">
    <location>
        <begin position="103"/>
        <end position="248"/>
    </location>
</feature>
<evidence type="ECO:0000313" key="4">
    <source>
        <dbReference type="Proteomes" id="UP000794436"/>
    </source>
</evidence>
<feature type="region of interest" description="Disordered" evidence="1">
    <location>
        <begin position="1"/>
        <end position="94"/>
    </location>
</feature>
<dbReference type="Pfam" id="PF00787">
    <property type="entry name" value="PX"/>
    <property type="match status" value="1"/>
</dbReference>
<dbReference type="InterPro" id="IPR036871">
    <property type="entry name" value="PX_dom_sf"/>
</dbReference>
<dbReference type="AlphaFoldDB" id="A0A8K1CRF4"/>
<dbReference type="PROSITE" id="PS50195">
    <property type="entry name" value="PX"/>
    <property type="match status" value="1"/>
</dbReference>
<sequence length="383" mass="43633">MAETVSTNHSSSEQENKRPASLVGSVLSQQKKQPTANVGSVENQQTKDPTHAVGSVKHENHVDNRMDSEKSMESTKMATPYEHKSSLRKRMSRRHGSENMFALAPLFSRDLRITGVSKKGSSWRYHIEVLDIRISMKPRLFNEDGDNNSNDPVHPELPPVVRYSVMRRYNDFRQLYLHLVDIYSPEVMETLPAFPDGGLFTYFRGDDPKLLQYRKEQLQRFLRAMDENEDTKWCRAFMHFLRPDLQEITTLGGRVPSDAAIEQPPSSFGFSRVNTTAGYVSLSCVKSPEIRFKQQPMSGRGDWKRRRIEQLRRTSSTPSIKKNLYSQLQEAGNQDHASPSGSASRTGNEDDEDDDDDDDDDEDDDVGSQSTELMKLLCLDPPK</sequence>